<gene>
    <name evidence="3" type="ORF">HNP32_002723</name>
</gene>
<evidence type="ECO:0000313" key="4">
    <source>
        <dbReference type="Proteomes" id="UP000539957"/>
    </source>
</evidence>
<keyword evidence="4" id="KW-1185">Reference proteome</keyword>
<evidence type="ECO:0000313" key="3">
    <source>
        <dbReference type="EMBL" id="MBB4798969.1"/>
    </source>
</evidence>
<dbReference type="EMBL" id="JACHKY010000004">
    <property type="protein sequence ID" value="MBB4798969.1"/>
    <property type="molecule type" value="Genomic_DNA"/>
</dbReference>
<comment type="caution">
    <text evidence="3">The sequence shown here is derived from an EMBL/GenBank/DDBJ whole genome shotgun (WGS) entry which is preliminary data.</text>
</comment>
<organism evidence="3 4">
    <name type="scientific">Brevundimonas bullata</name>
    <dbReference type="NCBI Taxonomy" id="13160"/>
    <lineage>
        <taxon>Bacteria</taxon>
        <taxon>Pseudomonadati</taxon>
        <taxon>Pseudomonadota</taxon>
        <taxon>Alphaproteobacteria</taxon>
        <taxon>Caulobacterales</taxon>
        <taxon>Caulobacteraceae</taxon>
        <taxon>Brevundimonas</taxon>
    </lineage>
</organism>
<dbReference type="RefSeq" id="WP_184271354.1">
    <property type="nucleotide sequence ID" value="NZ_JACHKY010000004.1"/>
</dbReference>
<dbReference type="Proteomes" id="UP000539957">
    <property type="component" value="Unassembled WGS sequence"/>
</dbReference>
<keyword evidence="3" id="KW-0456">Lyase</keyword>
<protein>
    <submittedName>
        <fullName evidence="3">Streptogramin lyase</fullName>
    </submittedName>
</protein>
<feature type="domain" description="DUF3828" evidence="2">
    <location>
        <begin position="50"/>
        <end position="169"/>
    </location>
</feature>
<dbReference type="Pfam" id="PF12883">
    <property type="entry name" value="DUF3828"/>
    <property type="match status" value="1"/>
</dbReference>
<dbReference type="GO" id="GO:0016829">
    <property type="term" value="F:lyase activity"/>
    <property type="evidence" value="ECO:0007669"/>
    <property type="project" value="UniProtKB-KW"/>
</dbReference>
<proteinExistence type="predicted"/>
<accession>A0A7W7IR32</accession>
<dbReference type="InterPro" id="IPR024289">
    <property type="entry name" value="DUF3828"/>
</dbReference>
<dbReference type="AlphaFoldDB" id="A0A7W7IR32"/>
<keyword evidence="1" id="KW-0732">Signal</keyword>
<evidence type="ECO:0000259" key="2">
    <source>
        <dbReference type="Pfam" id="PF12883"/>
    </source>
</evidence>
<evidence type="ECO:0000256" key="1">
    <source>
        <dbReference type="SAM" id="SignalP"/>
    </source>
</evidence>
<reference evidence="3 4" key="1">
    <citation type="submission" date="2020-08" db="EMBL/GenBank/DDBJ databases">
        <title>Functional genomics of gut bacteria from endangered species of beetles.</title>
        <authorList>
            <person name="Carlos-Shanley C."/>
        </authorList>
    </citation>
    <scope>NUCLEOTIDE SEQUENCE [LARGE SCALE GENOMIC DNA]</scope>
    <source>
        <strain evidence="3 4">S00123</strain>
    </source>
</reference>
<sequence length="187" mass="19499">MRVQAMTAAAVLALTAACSPAEEKAPAPAPAAEAPLTGRAAIYAAGERDAEAFVRALYANAAAPLANDPAAATISPGRDPLYSRTLNALIGVDFREAQSRNEVPYLNYDPVCACQDADGFALTGLKMTPDGEKAASADATFTNHGETQQQTLKLVKEGPMWRIADVVDAKGQSLHDALMAIAERAEG</sequence>
<name>A0A7W7IR32_9CAUL</name>
<feature type="signal peptide" evidence="1">
    <location>
        <begin position="1"/>
        <end position="21"/>
    </location>
</feature>
<feature type="chain" id="PRO_5031268086" evidence="1">
    <location>
        <begin position="22"/>
        <end position="187"/>
    </location>
</feature>
<dbReference type="PROSITE" id="PS51257">
    <property type="entry name" value="PROKAR_LIPOPROTEIN"/>
    <property type="match status" value="1"/>
</dbReference>